<proteinExistence type="predicted"/>
<name>A0ACB9YNJ4_9PEZI</name>
<evidence type="ECO:0000313" key="1">
    <source>
        <dbReference type="EMBL" id="KAI4860696.1"/>
    </source>
</evidence>
<organism evidence="1 2">
    <name type="scientific">Hypoxylon rubiginosum</name>
    <dbReference type="NCBI Taxonomy" id="110542"/>
    <lineage>
        <taxon>Eukaryota</taxon>
        <taxon>Fungi</taxon>
        <taxon>Dikarya</taxon>
        <taxon>Ascomycota</taxon>
        <taxon>Pezizomycotina</taxon>
        <taxon>Sordariomycetes</taxon>
        <taxon>Xylariomycetidae</taxon>
        <taxon>Xylariales</taxon>
        <taxon>Hypoxylaceae</taxon>
        <taxon>Hypoxylon</taxon>
    </lineage>
</organism>
<reference evidence="1 2" key="1">
    <citation type="journal article" date="2022" name="New Phytol.">
        <title>Ecological generalism drives hyperdiversity of secondary metabolite gene clusters in xylarialean endophytes.</title>
        <authorList>
            <person name="Franco M.E.E."/>
            <person name="Wisecaver J.H."/>
            <person name="Arnold A.E."/>
            <person name="Ju Y.M."/>
            <person name="Slot J.C."/>
            <person name="Ahrendt S."/>
            <person name="Moore L.P."/>
            <person name="Eastman K.E."/>
            <person name="Scott K."/>
            <person name="Konkel Z."/>
            <person name="Mondo S.J."/>
            <person name="Kuo A."/>
            <person name="Hayes R.D."/>
            <person name="Haridas S."/>
            <person name="Andreopoulos B."/>
            <person name="Riley R."/>
            <person name="LaButti K."/>
            <person name="Pangilinan J."/>
            <person name="Lipzen A."/>
            <person name="Amirebrahimi M."/>
            <person name="Yan J."/>
            <person name="Adam C."/>
            <person name="Keymanesh K."/>
            <person name="Ng V."/>
            <person name="Louie K."/>
            <person name="Northen T."/>
            <person name="Drula E."/>
            <person name="Henrissat B."/>
            <person name="Hsieh H.M."/>
            <person name="Youens-Clark K."/>
            <person name="Lutzoni F."/>
            <person name="Miadlikowska J."/>
            <person name="Eastwood D.C."/>
            <person name="Hamelin R.C."/>
            <person name="Grigoriev I.V."/>
            <person name="U'Ren J.M."/>
        </authorList>
    </citation>
    <scope>NUCLEOTIDE SEQUENCE [LARGE SCALE GENOMIC DNA]</scope>
    <source>
        <strain evidence="1 2">CBS 119005</strain>
    </source>
</reference>
<accession>A0ACB9YNJ4</accession>
<keyword evidence="2" id="KW-1185">Reference proteome</keyword>
<evidence type="ECO:0000313" key="2">
    <source>
        <dbReference type="Proteomes" id="UP001497700"/>
    </source>
</evidence>
<sequence>MDRKVFRLRQLPDYADRQDAARILSRALGVDLSAIRIVSLAFSVDPLESSKVATLMFNNIAQVQPILEGDARPDITKRSDRGGDEWVIEADLRYPLVMDTHFRGFTPLYDPASRTEVHMADCIAISGLASHPFGSWQPKGHSKDFMWIRDQLPWSLPKVRPILYGYDTTLIDSHSFQSIYDLALGLVHHLRANGWASPTCKPLLFLSHSLGGIVLKQAFLLLASQIERFDPIRRAIKGAVFFGVPNFGMEQSHLAIVVEEQPNAELIGQLEVDSEDLRVLDQQFSGISYLQNCSLHWGYETESSPTLAQDSKGKWSRTGPREILVTPESATRGLYEKARQPDTIFPINEDHSNMVKFSQNDPVYAIVVEKLAKILSLGETIPDEKDEAKMSNLEINNVQTIPTPQNAPSEGLNHEVILSSLRAPERDLRLEEIEEKFRNTFDWIYDRPEPRFTQWLEKGTGLFWINGKPGSGKSTLMKFLFKDQRTSDLLQDWKTGNAFTRVAFFFHYRGTSMQKSFEGLLRSVLSQIISERPELCRFLRPMFKHQTLTSENWTLPILQRGLHTILTQDEEPLHLCLFLDAIDEYGGRLESICQFLEDLGKIRPKPNKLIKVCFSSRPWDIFLRTFKCCPGFRIHDFTREDIGNYCLGSLKEERLPPVTLENLIPYLVTRSRGVFLWVKLVVKDLAKAAGVTRMRATELERLLESYPTELDTYYIEIIERIPHIHRWKAYAMLEVAVRSKHTLSPKYFVGAVCCSESRTYEEANSAVENLSNRGIDDFVAFVSMESKKYCGGLIEVLLGTEGYYIQVLHQTVEDFVMGSKFKQLVLGDRSRITVENGNAFLSKYYLLTATTSERGEFYARNAEKTSGRSLKTFLDSMPSPLLRELYSTSYGGEIATPLAYAVSAGLRLYIIESVAANPNLLRESKEPLLHCVIKPGTLPPNDGFFHMAKLLLDRGFILDQDPTAFNNLLLKIYISKDSYLSEFFHATTMDSYVRMAELLLNHGQDPNVDITIYDEDGENFRCKPLHICPPSLVRILLDKGASVNASNSKKKTPLDQCGYNKITDGNHLPGTGDSLDEGDSRKLSLLEAYQMTCLLVSRGGTIQKLRRSDMKLRLAEFESRGWPTEEIRAHLFPRQTLRETIVSKFKRMSSSSGRA</sequence>
<dbReference type="EMBL" id="MU393576">
    <property type="protein sequence ID" value="KAI4860696.1"/>
    <property type="molecule type" value="Genomic_DNA"/>
</dbReference>
<comment type="caution">
    <text evidence="1">The sequence shown here is derived from an EMBL/GenBank/DDBJ whole genome shotgun (WGS) entry which is preliminary data.</text>
</comment>
<gene>
    <name evidence="1" type="ORF">F4820DRAFT_436017</name>
</gene>
<protein>
    <submittedName>
        <fullName evidence="1">Uncharacterized protein</fullName>
    </submittedName>
</protein>
<dbReference type="Proteomes" id="UP001497700">
    <property type="component" value="Unassembled WGS sequence"/>
</dbReference>